<dbReference type="Pfam" id="PF03259">
    <property type="entry name" value="Robl_LC7"/>
    <property type="match status" value="1"/>
</dbReference>
<protein>
    <submittedName>
        <fullName evidence="2">Dynein regulation protein LC7</fullName>
    </submittedName>
</protein>
<evidence type="ECO:0000313" key="2">
    <source>
        <dbReference type="EMBL" id="GID10730.1"/>
    </source>
</evidence>
<accession>A0A8J3NBF3</accession>
<dbReference type="InterPro" id="IPR053141">
    <property type="entry name" value="Mycobact_SerProt_Inhib_Rv3364c"/>
</dbReference>
<dbReference type="EMBL" id="BOMB01000009">
    <property type="protein sequence ID" value="GID10730.1"/>
    <property type="molecule type" value="Genomic_DNA"/>
</dbReference>
<dbReference type="InterPro" id="IPR004942">
    <property type="entry name" value="Roadblock/LAMTOR2_dom"/>
</dbReference>
<dbReference type="RefSeq" id="WP_203656198.1">
    <property type="nucleotide sequence ID" value="NZ_BAAAZM010000003.1"/>
</dbReference>
<gene>
    <name evidence="2" type="ORF">Aru02nite_16190</name>
</gene>
<proteinExistence type="predicted"/>
<dbReference type="Proteomes" id="UP000612808">
    <property type="component" value="Unassembled WGS sequence"/>
</dbReference>
<feature type="domain" description="Roadblock/LAMTOR2" evidence="1">
    <location>
        <begin position="11"/>
        <end position="100"/>
    </location>
</feature>
<evidence type="ECO:0000259" key="1">
    <source>
        <dbReference type="SMART" id="SM00960"/>
    </source>
</evidence>
<name>A0A8J3NBF3_9ACTN</name>
<reference evidence="2" key="1">
    <citation type="submission" date="2021-01" db="EMBL/GenBank/DDBJ databases">
        <title>Whole genome shotgun sequence of Actinocatenispora rupis NBRC 107355.</title>
        <authorList>
            <person name="Komaki H."/>
            <person name="Tamura T."/>
        </authorList>
    </citation>
    <scope>NUCLEOTIDE SEQUENCE</scope>
    <source>
        <strain evidence="2">NBRC 107355</strain>
    </source>
</reference>
<dbReference type="PANTHER" id="PTHR36222:SF1">
    <property type="entry name" value="SERINE PROTEASE INHIBITOR RV3364C"/>
    <property type="match status" value="1"/>
</dbReference>
<keyword evidence="3" id="KW-1185">Reference proteome</keyword>
<organism evidence="2 3">
    <name type="scientific">Actinocatenispora rupis</name>
    <dbReference type="NCBI Taxonomy" id="519421"/>
    <lineage>
        <taxon>Bacteria</taxon>
        <taxon>Bacillati</taxon>
        <taxon>Actinomycetota</taxon>
        <taxon>Actinomycetes</taxon>
        <taxon>Micromonosporales</taxon>
        <taxon>Micromonosporaceae</taxon>
        <taxon>Actinocatenispora</taxon>
    </lineage>
</organism>
<evidence type="ECO:0000313" key="3">
    <source>
        <dbReference type="Proteomes" id="UP000612808"/>
    </source>
</evidence>
<dbReference type="AlphaFoldDB" id="A0A8J3NBF3"/>
<dbReference type="Gene3D" id="3.30.450.30">
    <property type="entry name" value="Dynein light chain 2a, cytoplasmic"/>
    <property type="match status" value="1"/>
</dbReference>
<comment type="caution">
    <text evidence="2">The sequence shown here is derived from an EMBL/GenBank/DDBJ whole genome shotgun (WGS) entry which is preliminary data.</text>
</comment>
<dbReference type="SMART" id="SM00960">
    <property type="entry name" value="Robl_LC7"/>
    <property type="match status" value="1"/>
</dbReference>
<dbReference type="PANTHER" id="PTHR36222">
    <property type="entry name" value="SERINE PROTEASE INHIBITOR RV3364C"/>
    <property type="match status" value="1"/>
</dbReference>
<sequence>MIARPDTSDLSWLLAQFADDAGVAHAIAVSSDGLLLAASGDLPEDRAEQLAAIAAGTASLAEGGARLLNGGRVVQTVIEMSVGLLFLMTIGDGSCLAVLAPRGCDVGKIGYEMTLLVDRVGAVLVPETRQTSG</sequence>
<dbReference type="SUPFAM" id="SSF103196">
    <property type="entry name" value="Roadblock/LC7 domain"/>
    <property type="match status" value="1"/>
</dbReference>